<feature type="compositionally biased region" description="Low complexity" evidence="1">
    <location>
        <begin position="76"/>
        <end position="87"/>
    </location>
</feature>
<dbReference type="Proteomes" id="UP000016923">
    <property type="component" value="Unassembled WGS sequence"/>
</dbReference>
<feature type="compositionally biased region" description="Acidic residues" evidence="1">
    <location>
        <begin position="103"/>
        <end position="119"/>
    </location>
</feature>
<reference evidence="2 3" key="1">
    <citation type="journal article" date="2013" name="BMC Genomics">
        <title>The genome and transcriptome of the pine saprophyte Ophiostoma piceae, and a comparison with the bark beetle-associated pine pathogen Grosmannia clavigera.</title>
        <authorList>
            <person name="Haridas S."/>
            <person name="Wang Y."/>
            <person name="Lim L."/>
            <person name="Massoumi Alamouti S."/>
            <person name="Jackman S."/>
            <person name="Docking R."/>
            <person name="Robertson G."/>
            <person name="Birol I."/>
            <person name="Bohlmann J."/>
            <person name="Breuil C."/>
        </authorList>
    </citation>
    <scope>NUCLEOTIDE SEQUENCE [LARGE SCALE GENOMIC DNA]</scope>
    <source>
        <strain evidence="2 3">UAMH 11346</strain>
    </source>
</reference>
<keyword evidence="3" id="KW-1185">Reference proteome</keyword>
<feature type="compositionally biased region" description="Polar residues" evidence="1">
    <location>
        <begin position="348"/>
        <end position="380"/>
    </location>
</feature>
<feature type="region of interest" description="Disordered" evidence="1">
    <location>
        <begin position="421"/>
        <end position="566"/>
    </location>
</feature>
<feature type="compositionally biased region" description="Low complexity" evidence="1">
    <location>
        <begin position="461"/>
        <end position="485"/>
    </location>
</feature>
<dbReference type="AlphaFoldDB" id="S3BYK1"/>
<accession>S3BYK1</accession>
<feature type="compositionally biased region" description="Low complexity" evidence="1">
    <location>
        <begin position="163"/>
        <end position="178"/>
    </location>
</feature>
<organism evidence="2 3">
    <name type="scientific">Ophiostoma piceae (strain UAMH 11346)</name>
    <name type="common">Sap stain fungus</name>
    <dbReference type="NCBI Taxonomy" id="1262450"/>
    <lineage>
        <taxon>Eukaryota</taxon>
        <taxon>Fungi</taxon>
        <taxon>Dikarya</taxon>
        <taxon>Ascomycota</taxon>
        <taxon>Pezizomycotina</taxon>
        <taxon>Sordariomycetes</taxon>
        <taxon>Sordariomycetidae</taxon>
        <taxon>Ophiostomatales</taxon>
        <taxon>Ophiostomataceae</taxon>
        <taxon>Ophiostoma</taxon>
    </lineage>
</organism>
<proteinExistence type="predicted"/>
<feature type="compositionally biased region" description="Polar residues" evidence="1">
    <location>
        <begin position="421"/>
        <end position="432"/>
    </location>
</feature>
<name>S3BYK1_OPHP1</name>
<feature type="compositionally biased region" description="Polar residues" evidence="1">
    <location>
        <begin position="89"/>
        <end position="102"/>
    </location>
</feature>
<gene>
    <name evidence="2" type="ORF">F503_03623</name>
</gene>
<dbReference type="EMBL" id="KE148160">
    <property type="protein sequence ID" value="EPE04561.1"/>
    <property type="molecule type" value="Genomic_DNA"/>
</dbReference>
<evidence type="ECO:0000313" key="3">
    <source>
        <dbReference type="Proteomes" id="UP000016923"/>
    </source>
</evidence>
<feature type="compositionally biased region" description="Polar residues" evidence="1">
    <location>
        <begin position="39"/>
        <end position="75"/>
    </location>
</feature>
<protein>
    <submittedName>
        <fullName evidence="2">Uncharacterized protein</fullName>
    </submittedName>
</protein>
<feature type="region of interest" description="Disordered" evidence="1">
    <location>
        <begin position="337"/>
        <end position="398"/>
    </location>
</feature>
<evidence type="ECO:0000313" key="2">
    <source>
        <dbReference type="EMBL" id="EPE04561.1"/>
    </source>
</evidence>
<sequence>MPVHFPETDTEPPVRDPHDLEDSDSDMIFDFEMEDRTKMPTTTSQDVEAGSASASHQTDENSAPAQGNNEASGTGSSVDPSVSSPVDLNASSTSESLANTGSDQEDESLATDSDTDDEVPGPSNSALDASAKSFLAKPSECQPAQQPFWSQNNTSQSGPSNTSGRPSYPGSSSRAASYNPLAPHPHQVHQGHHYVTGRCYGSPGWKPPGTQRSSDATRRNHRSHWRQGQQQQQQQQQPQAVHHQPQAFHHQQQAFYHHHQQQQQRQAAHHQPQPVYQHYSRVVPQSSTVYQNGHLHQHAAFTGGQFQPKTPSPLSPEWSLFYPPGYVSAHYAAHHQLPPLPSQRQPSGYQNHPHGQSTVQASGSGNSAVLQASASHSQVEVTKDSSPEPAMPPSRCVIVNGSKHNYDVDMLNRRAWGDLSGSKSKLPTTGASLPSLVSDKGTVTDKGSMTGSSSDSEPDLTTSAASDTAESSAPLPLSRHSSPLSENGTVSDEDASPSANASSCGSAGDASFVVPPHPRSYNKITSQTEKAPAQATSSDTNRAFRGRSPHPPIEVSHKRRTATSEVKQPGVAFASTGLYAPLRLPNSFTADFYDVPRKKKFKGPH</sequence>
<feature type="compositionally biased region" description="Polar residues" evidence="1">
    <location>
        <begin position="522"/>
        <end position="541"/>
    </location>
</feature>
<feature type="compositionally biased region" description="Polar residues" evidence="1">
    <location>
        <begin position="142"/>
        <end position="162"/>
    </location>
</feature>
<dbReference type="HOGENOM" id="CLU_451332_0_0_1"/>
<feature type="compositionally biased region" description="Low complexity" evidence="1">
    <location>
        <begin position="227"/>
        <end position="274"/>
    </location>
</feature>
<feature type="compositionally biased region" description="Acidic residues" evidence="1">
    <location>
        <begin position="21"/>
        <end position="33"/>
    </location>
</feature>
<feature type="region of interest" description="Disordered" evidence="1">
    <location>
        <begin position="1"/>
        <end position="274"/>
    </location>
</feature>
<evidence type="ECO:0000256" key="1">
    <source>
        <dbReference type="SAM" id="MobiDB-lite"/>
    </source>
</evidence>
<feature type="compositionally biased region" description="Polar residues" evidence="1">
    <location>
        <begin position="445"/>
        <end position="455"/>
    </location>
</feature>
<dbReference type="VEuPathDB" id="FungiDB:F503_03623"/>